<dbReference type="PANTHER" id="PTHR30514">
    <property type="entry name" value="GLUCOKINASE"/>
    <property type="match status" value="1"/>
</dbReference>
<protein>
    <submittedName>
        <fullName evidence="5">Transcriptional regulator, RpiR family</fullName>
    </submittedName>
</protein>
<evidence type="ECO:0000313" key="6">
    <source>
        <dbReference type="Proteomes" id="UP000219439"/>
    </source>
</evidence>
<gene>
    <name evidence="5" type="ORF">SAMN06265368_3601</name>
</gene>
<keyword evidence="6" id="KW-1185">Reference proteome</keyword>
<dbReference type="InterPro" id="IPR009057">
    <property type="entry name" value="Homeodomain-like_sf"/>
</dbReference>
<organism evidence="5 6">
    <name type="scientific">Cohaesibacter gelatinilyticus</name>
    <dbReference type="NCBI Taxonomy" id="372072"/>
    <lineage>
        <taxon>Bacteria</taxon>
        <taxon>Pseudomonadati</taxon>
        <taxon>Pseudomonadota</taxon>
        <taxon>Alphaproteobacteria</taxon>
        <taxon>Hyphomicrobiales</taxon>
        <taxon>Cohaesibacteraceae</taxon>
    </lineage>
</organism>
<evidence type="ECO:0000256" key="1">
    <source>
        <dbReference type="ARBA" id="ARBA00023015"/>
    </source>
</evidence>
<dbReference type="Pfam" id="PF01418">
    <property type="entry name" value="HTH_6"/>
    <property type="match status" value="1"/>
</dbReference>
<dbReference type="PANTHER" id="PTHR30514:SF18">
    <property type="entry name" value="RPIR-FAMILY TRANSCRIPTIONAL REGULATOR"/>
    <property type="match status" value="1"/>
</dbReference>
<dbReference type="AlphaFoldDB" id="A0A285PGX0"/>
<evidence type="ECO:0000313" key="5">
    <source>
        <dbReference type="EMBL" id="SNZ20497.1"/>
    </source>
</evidence>
<evidence type="ECO:0000256" key="2">
    <source>
        <dbReference type="ARBA" id="ARBA00023125"/>
    </source>
</evidence>
<keyword evidence="2" id="KW-0238">DNA-binding</keyword>
<dbReference type="InterPro" id="IPR001347">
    <property type="entry name" value="SIS_dom"/>
</dbReference>
<keyword evidence="1" id="KW-0805">Transcription regulation</keyword>
<dbReference type="PROSITE" id="PS51071">
    <property type="entry name" value="HTH_RPIR"/>
    <property type="match status" value="1"/>
</dbReference>
<dbReference type="GO" id="GO:0003700">
    <property type="term" value="F:DNA-binding transcription factor activity"/>
    <property type="evidence" value="ECO:0007669"/>
    <property type="project" value="InterPro"/>
</dbReference>
<dbReference type="OrthoDB" id="3574600at2"/>
<feature type="domain" description="HTH rpiR-type" evidence="4">
    <location>
        <begin position="1"/>
        <end position="77"/>
    </location>
</feature>
<dbReference type="Gene3D" id="1.10.10.10">
    <property type="entry name" value="Winged helix-like DNA-binding domain superfamily/Winged helix DNA-binding domain"/>
    <property type="match status" value="1"/>
</dbReference>
<dbReference type="InterPro" id="IPR047640">
    <property type="entry name" value="RpiR-like"/>
</dbReference>
<dbReference type="SUPFAM" id="SSF46689">
    <property type="entry name" value="Homeodomain-like"/>
    <property type="match status" value="1"/>
</dbReference>
<dbReference type="InterPro" id="IPR000281">
    <property type="entry name" value="HTH_RpiR"/>
</dbReference>
<evidence type="ECO:0000256" key="3">
    <source>
        <dbReference type="ARBA" id="ARBA00023163"/>
    </source>
</evidence>
<proteinExistence type="predicted"/>
<evidence type="ECO:0000259" key="4">
    <source>
        <dbReference type="PROSITE" id="PS51071"/>
    </source>
</evidence>
<accession>A0A285PGX0</accession>
<sequence>MTVRQLIEEKSEDFTSSERKLSAALLADYPFAGLEPIQTLASKTSVSSPSISRFITKLGFSGYQDFQQSLIAELKEGQKSPVDLHETRRGFQGAFLEGFMSRASQLLDETTQIISESQFDQVCQALARENRSIYLIGGRMSDVVSQYLARHLRQFRPKVYHIPSDPEIWPEYLLRMKPKDILFVCDFRRYQRSLELLAEKAHKQRNAQIILMTDTWLSPIAKHASDVLPVPIDSGTIWDSYTAGLALAEALVTRITEANWQQTKDRIEAWDAVRLNLGDPSDDI</sequence>
<dbReference type="SUPFAM" id="SSF53697">
    <property type="entry name" value="SIS domain"/>
    <property type="match status" value="1"/>
</dbReference>
<dbReference type="CDD" id="cd05013">
    <property type="entry name" value="SIS_RpiR"/>
    <property type="match status" value="1"/>
</dbReference>
<dbReference type="RefSeq" id="WP_097154878.1">
    <property type="nucleotide sequence ID" value="NZ_OBEL01000005.1"/>
</dbReference>
<dbReference type="GO" id="GO:1901135">
    <property type="term" value="P:carbohydrate derivative metabolic process"/>
    <property type="evidence" value="ECO:0007669"/>
    <property type="project" value="InterPro"/>
</dbReference>
<dbReference type="EMBL" id="OBEL01000005">
    <property type="protein sequence ID" value="SNZ20497.1"/>
    <property type="molecule type" value="Genomic_DNA"/>
</dbReference>
<keyword evidence="3" id="KW-0804">Transcription</keyword>
<dbReference type="GO" id="GO:0003677">
    <property type="term" value="F:DNA binding"/>
    <property type="evidence" value="ECO:0007669"/>
    <property type="project" value="UniProtKB-KW"/>
</dbReference>
<dbReference type="InterPro" id="IPR036388">
    <property type="entry name" value="WH-like_DNA-bd_sf"/>
</dbReference>
<reference evidence="5 6" key="1">
    <citation type="submission" date="2017-09" db="EMBL/GenBank/DDBJ databases">
        <authorList>
            <person name="Ehlers B."/>
            <person name="Leendertz F.H."/>
        </authorList>
    </citation>
    <scope>NUCLEOTIDE SEQUENCE [LARGE SCALE GENOMIC DNA]</scope>
    <source>
        <strain evidence="5 6">DSM 18289</strain>
    </source>
</reference>
<dbReference type="Pfam" id="PF01380">
    <property type="entry name" value="SIS"/>
    <property type="match status" value="1"/>
</dbReference>
<dbReference type="Proteomes" id="UP000219439">
    <property type="component" value="Unassembled WGS sequence"/>
</dbReference>
<dbReference type="GO" id="GO:0097367">
    <property type="term" value="F:carbohydrate derivative binding"/>
    <property type="evidence" value="ECO:0007669"/>
    <property type="project" value="InterPro"/>
</dbReference>
<dbReference type="Gene3D" id="3.40.50.10490">
    <property type="entry name" value="Glucose-6-phosphate isomerase like protein, domain 1"/>
    <property type="match status" value="1"/>
</dbReference>
<name>A0A285PGX0_9HYPH</name>
<dbReference type="InterPro" id="IPR046348">
    <property type="entry name" value="SIS_dom_sf"/>
</dbReference>
<dbReference type="InterPro" id="IPR035472">
    <property type="entry name" value="RpiR-like_SIS"/>
</dbReference>